<evidence type="ECO:0000313" key="3">
    <source>
        <dbReference type="Proteomes" id="UP000193240"/>
    </source>
</evidence>
<dbReference type="InParanoid" id="A0A1Y2LMS4"/>
<dbReference type="Proteomes" id="UP000193240">
    <property type="component" value="Unassembled WGS sequence"/>
</dbReference>
<dbReference type="SUPFAM" id="SSF51735">
    <property type="entry name" value="NAD(P)-binding Rossmann-fold domains"/>
    <property type="match status" value="1"/>
</dbReference>
<protein>
    <recommendedName>
        <fullName evidence="1">PRISE-like Rossmann-fold domain-containing protein</fullName>
    </recommendedName>
</protein>
<sequence>MKFHRGIITAFRNCIDPSQLIMSNQQTVQTKGIYHGLPVFPPAVNGLTAIITGANGISGNYMLRVLAESPERWTKIYCLSRRPPAIPDGLPTHAEHIALDFLQKPEDIAKTLKEKGVKADYVFFYSYVQAKPKEGGGLWSDAEEMCRVNTALLRNFCSALPLASIVPKCIMLQTGAKNYGVHLGPTALPQEETAPRVTLEPNFYYPQEDFLWSFCKEHGIDWNICMPACILGAVPDAAMNLVFPLGVYASVQKHLGEKLEFPADLQAWETNQCLSSSRMNGYMEEWTVLTEDAKNNKFNTMDGSTFTWGNHWPKLAKSYGMECGLPSMDQSVYTVVKSKYDPPPRGFGPPATYRFRFRLVDWARQAKVQNAWTELTTKYGLTGGSLQDMDIDRIFGFTDGSLIGMSLDLTMNKARKMGWHGLVDSNESILEVLGEFVKMKMLPPLISGT</sequence>
<evidence type="ECO:0000259" key="1">
    <source>
        <dbReference type="Pfam" id="PF22917"/>
    </source>
</evidence>
<keyword evidence="3" id="KW-1185">Reference proteome</keyword>
<dbReference type="InterPro" id="IPR055222">
    <property type="entry name" value="PRISE-like_Rossmann-fold"/>
</dbReference>
<proteinExistence type="predicted"/>
<dbReference type="PANTHER" id="PTHR32487:SF29">
    <property type="entry name" value="NAD-DEPENDENT EPIMERASE_DEHYDRATASE DOMAIN-CONTAINING PROTEIN"/>
    <property type="match status" value="1"/>
</dbReference>
<dbReference type="OMA" id="LANWEFL"/>
<dbReference type="EMBL" id="KZ107855">
    <property type="protein sequence ID" value="OSS45095.1"/>
    <property type="molecule type" value="Genomic_DNA"/>
</dbReference>
<gene>
    <name evidence="2" type="ORF">B5807_09399</name>
</gene>
<organism evidence="2 3">
    <name type="scientific">Epicoccum nigrum</name>
    <name type="common">Soil fungus</name>
    <name type="synonym">Epicoccum purpurascens</name>
    <dbReference type="NCBI Taxonomy" id="105696"/>
    <lineage>
        <taxon>Eukaryota</taxon>
        <taxon>Fungi</taxon>
        <taxon>Dikarya</taxon>
        <taxon>Ascomycota</taxon>
        <taxon>Pezizomycotina</taxon>
        <taxon>Dothideomycetes</taxon>
        <taxon>Pleosporomycetidae</taxon>
        <taxon>Pleosporales</taxon>
        <taxon>Pleosporineae</taxon>
        <taxon>Didymellaceae</taxon>
        <taxon>Epicoccum</taxon>
    </lineage>
</organism>
<dbReference type="STRING" id="105696.A0A1Y2LMS4"/>
<evidence type="ECO:0000313" key="2">
    <source>
        <dbReference type="EMBL" id="OSS45095.1"/>
    </source>
</evidence>
<dbReference type="PANTHER" id="PTHR32487">
    <property type="entry name" value="3-OXO-DELTA(4,5)-STEROID 5-BETA-REDUCTASE"/>
    <property type="match status" value="1"/>
</dbReference>
<name>A0A1Y2LMS4_EPING</name>
<dbReference type="Pfam" id="PF22917">
    <property type="entry name" value="PRISE"/>
    <property type="match status" value="1"/>
</dbReference>
<feature type="domain" description="PRISE-like Rossmann-fold" evidence="1">
    <location>
        <begin position="50"/>
        <end position="329"/>
    </location>
</feature>
<dbReference type="CDD" id="cd08948">
    <property type="entry name" value="5beta-POR_like_SDR_a"/>
    <property type="match status" value="1"/>
</dbReference>
<accession>A0A1Y2LMS4</accession>
<dbReference type="InterPro" id="IPR036291">
    <property type="entry name" value="NAD(P)-bd_dom_sf"/>
</dbReference>
<dbReference type="Gene3D" id="3.40.50.720">
    <property type="entry name" value="NAD(P)-binding Rossmann-like Domain"/>
    <property type="match status" value="1"/>
</dbReference>
<reference evidence="2 3" key="1">
    <citation type="journal article" date="2017" name="Genome Announc.">
        <title>Genome sequence of the saprophytic ascomycete Epicoccum nigrum ICMP 19927 strain isolated from New Zealand.</title>
        <authorList>
            <person name="Fokin M."/>
            <person name="Fleetwood D."/>
            <person name="Weir B.S."/>
            <person name="Villas-Boas S.G."/>
        </authorList>
    </citation>
    <scope>NUCLEOTIDE SEQUENCE [LARGE SCALE GENOMIC DNA]</scope>
    <source>
        <strain evidence="2 3">ICMP 19927</strain>
    </source>
</reference>
<dbReference type="AlphaFoldDB" id="A0A1Y2LMS4"/>